<dbReference type="InterPro" id="IPR000114">
    <property type="entry name" value="Ribosomal_uL16_bact-type"/>
</dbReference>
<dbReference type="InterPro" id="IPR036920">
    <property type="entry name" value="Ribosomal_uL16_sf"/>
</dbReference>
<accession>A0ABN7ISG5</accession>
<dbReference type="PANTHER" id="PTHR12220">
    <property type="entry name" value="50S/60S RIBOSOMAL PROTEIN L16"/>
    <property type="match status" value="1"/>
</dbReference>
<dbReference type="InterPro" id="IPR047873">
    <property type="entry name" value="Ribosomal_uL16"/>
</dbReference>
<keyword evidence="6" id="KW-1185">Reference proteome</keyword>
<dbReference type="PRINTS" id="PR00060">
    <property type="entry name" value="RIBOSOMALL16"/>
</dbReference>
<dbReference type="Proteomes" id="UP000836402">
    <property type="component" value="Unassembled WGS sequence"/>
</dbReference>
<dbReference type="SUPFAM" id="SSF54686">
    <property type="entry name" value="Ribosomal protein L16p/L10e"/>
    <property type="match status" value="1"/>
</dbReference>
<dbReference type="InterPro" id="IPR016180">
    <property type="entry name" value="Ribosomal_uL16_dom"/>
</dbReference>
<comment type="caution">
    <text evidence="5">The sequence shown here is derived from an EMBL/GenBank/DDBJ whole genome shotgun (WGS) entry which is preliminary data.</text>
</comment>
<dbReference type="InterPro" id="IPR020798">
    <property type="entry name" value="Ribosomal_uL16_CS"/>
</dbReference>
<evidence type="ECO:0000256" key="2">
    <source>
        <dbReference type="ARBA" id="ARBA00022980"/>
    </source>
</evidence>
<dbReference type="NCBIfam" id="TIGR01164">
    <property type="entry name" value="rplP_bact"/>
    <property type="match status" value="1"/>
</dbReference>
<evidence type="ECO:0000256" key="1">
    <source>
        <dbReference type="ARBA" id="ARBA00008931"/>
    </source>
</evidence>
<evidence type="ECO:0000313" key="6">
    <source>
        <dbReference type="Proteomes" id="UP000836402"/>
    </source>
</evidence>
<proteinExistence type="inferred from homology"/>
<evidence type="ECO:0000313" key="5">
    <source>
        <dbReference type="EMBL" id="CAD6915350.1"/>
    </source>
</evidence>
<evidence type="ECO:0000256" key="4">
    <source>
        <dbReference type="RuleBase" id="RU004413"/>
    </source>
</evidence>
<dbReference type="PANTHER" id="PTHR12220:SF13">
    <property type="entry name" value="LARGE RIBOSOMAL SUBUNIT PROTEIN UL16M"/>
    <property type="match status" value="1"/>
</dbReference>
<gene>
    <name evidence="5" type="ORF">JKIAZH3_G4597</name>
</gene>
<organism evidence="5 6">
    <name type="scientific">Tilletia caries</name>
    <name type="common">wheat bunt fungus</name>
    <dbReference type="NCBI Taxonomy" id="13290"/>
    <lineage>
        <taxon>Eukaryota</taxon>
        <taxon>Fungi</taxon>
        <taxon>Dikarya</taxon>
        <taxon>Basidiomycota</taxon>
        <taxon>Ustilaginomycotina</taxon>
        <taxon>Exobasidiomycetes</taxon>
        <taxon>Tilletiales</taxon>
        <taxon>Tilletiaceae</taxon>
        <taxon>Tilletia</taxon>
    </lineage>
</organism>
<name>A0ABN7ISG5_9BASI</name>
<evidence type="ECO:0000256" key="3">
    <source>
        <dbReference type="ARBA" id="ARBA00023274"/>
    </source>
</evidence>
<comment type="similarity">
    <text evidence="1 4">Belongs to the universal ribosomal protein uL16 family.</text>
</comment>
<dbReference type="Pfam" id="PF00252">
    <property type="entry name" value="Ribosomal_L16"/>
    <property type="match status" value="1"/>
</dbReference>
<dbReference type="CDD" id="cd01433">
    <property type="entry name" value="Ribosomal_L16_L10e"/>
    <property type="match status" value="1"/>
</dbReference>
<keyword evidence="3 4" id="KW-0687">Ribonucleoprotein</keyword>
<dbReference type="EMBL" id="CAJHJG010001853">
    <property type="protein sequence ID" value="CAD6915350.1"/>
    <property type="molecule type" value="Genomic_DNA"/>
</dbReference>
<keyword evidence="2 4" id="KW-0689">Ribosomal protein</keyword>
<dbReference type="PROSITE" id="PS00701">
    <property type="entry name" value="RIBOSOMAL_L16_2"/>
    <property type="match status" value="1"/>
</dbReference>
<protein>
    <recommendedName>
        <fullName evidence="7">Ribosomal protein L10e/L16 domain-containing protein</fullName>
    </recommendedName>
</protein>
<evidence type="ECO:0008006" key="7">
    <source>
        <dbReference type="Google" id="ProtNLM"/>
    </source>
</evidence>
<reference evidence="5" key="1">
    <citation type="submission" date="2020-10" db="EMBL/GenBank/DDBJ databases">
        <authorList>
            <person name="Sedaghatjoo S."/>
        </authorList>
    </citation>
    <scope>NUCLEOTIDE SEQUENCE</scope>
    <source>
        <strain evidence="5">AZH3</strain>
    </source>
</reference>
<dbReference type="Gene3D" id="3.90.1170.10">
    <property type="entry name" value="Ribosomal protein L10e/L16"/>
    <property type="match status" value="1"/>
</dbReference>
<sequence length="254" mass="26826">MMTSITRALGSLTLPSAGSSSIHALRSASSRPRIAATTPSLRHSAPFSLLAANTRPRPCSLRLTLTHTTIRHKGNLAPRRVKYRKAHKGRIPVKTGGSTKGTTVQQGTYGIRVLEPARLTAKQLQSAETALKRRLKVIKGAQVYLRVFPDIPVCVKGNETRMGKGKGAFEFWACPLRLASAKLPVRTEFVSLQSNPRLGSILIERDDQPAAAVLASSLPPATATAAVAAVLGKSATVAEVPLAMGGSPVGSGQL</sequence>